<keyword evidence="11" id="KW-0067">ATP-binding</keyword>
<evidence type="ECO:0000256" key="10">
    <source>
        <dbReference type="ARBA" id="ARBA00022777"/>
    </source>
</evidence>
<dbReference type="Pfam" id="PF00512">
    <property type="entry name" value="HisKA"/>
    <property type="match status" value="1"/>
</dbReference>
<dbReference type="CDD" id="cd06225">
    <property type="entry name" value="HAMP"/>
    <property type="match status" value="1"/>
</dbReference>
<dbReference type="Gene3D" id="3.30.565.10">
    <property type="entry name" value="Histidine kinase-like ATPase, C-terminal domain"/>
    <property type="match status" value="1"/>
</dbReference>
<dbReference type="SMART" id="SM00388">
    <property type="entry name" value="HisKA"/>
    <property type="match status" value="1"/>
</dbReference>
<dbReference type="PANTHER" id="PTHR45528:SF8">
    <property type="entry name" value="HISTIDINE KINASE"/>
    <property type="match status" value="1"/>
</dbReference>
<dbReference type="Pfam" id="PF02518">
    <property type="entry name" value="HATPase_c"/>
    <property type="match status" value="1"/>
</dbReference>
<evidence type="ECO:0000256" key="13">
    <source>
        <dbReference type="ARBA" id="ARBA00023012"/>
    </source>
</evidence>
<comment type="subcellular location">
    <subcellularLocation>
        <location evidence="3">Cell membrane</location>
    </subcellularLocation>
    <subcellularLocation>
        <location evidence="2">Membrane</location>
        <topology evidence="2">Multi-pass membrane protein</topology>
    </subcellularLocation>
</comment>
<dbReference type="Proteomes" id="UP000679179">
    <property type="component" value="Unassembled WGS sequence"/>
</dbReference>
<dbReference type="InterPro" id="IPR003661">
    <property type="entry name" value="HisK_dim/P_dom"/>
</dbReference>
<proteinExistence type="predicted"/>
<dbReference type="SUPFAM" id="SSF47384">
    <property type="entry name" value="Homodimeric domain of signal transducing histidine kinase"/>
    <property type="match status" value="1"/>
</dbReference>
<dbReference type="InterPro" id="IPR003660">
    <property type="entry name" value="HAMP_dom"/>
</dbReference>
<dbReference type="Gene3D" id="6.10.340.10">
    <property type="match status" value="1"/>
</dbReference>
<dbReference type="PANTHER" id="PTHR45528">
    <property type="entry name" value="SENSOR HISTIDINE KINASE CPXA"/>
    <property type="match status" value="1"/>
</dbReference>
<evidence type="ECO:0000256" key="5">
    <source>
        <dbReference type="ARBA" id="ARBA00022475"/>
    </source>
</evidence>
<dbReference type="SUPFAM" id="SSF55874">
    <property type="entry name" value="ATPase domain of HSP90 chaperone/DNA topoisomerase II/histidine kinase"/>
    <property type="match status" value="1"/>
</dbReference>
<evidence type="ECO:0000256" key="7">
    <source>
        <dbReference type="ARBA" id="ARBA00022679"/>
    </source>
</evidence>
<keyword evidence="9" id="KW-0547">Nucleotide-binding</keyword>
<feature type="transmembrane region" description="Helical" evidence="15">
    <location>
        <begin position="47"/>
        <end position="75"/>
    </location>
</feature>
<dbReference type="InterPro" id="IPR036890">
    <property type="entry name" value="HATPase_C_sf"/>
</dbReference>
<organism evidence="18 19">
    <name type="scientific">Clostridium polyendosporum</name>
    <dbReference type="NCBI Taxonomy" id="69208"/>
    <lineage>
        <taxon>Bacteria</taxon>
        <taxon>Bacillati</taxon>
        <taxon>Bacillota</taxon>
        <taxon>Clostridia</taxon>
        <taxon>Eubacteriales</taxon>
        <taxon>Clostridiaceae</taxon>
        <taxon>Clostridium</taxon>
    </lineage>
</organism>
<gene>
    <name evidence="18" type="ORF">CPJCM30710_10030</name>
</gene>
<evidence type="ECO:0000259" key="17">
    <source>
        <dbReference type="PROSITE" id="PS50885"/>
    </source>
</evidence>
<keyword evidence="6" id="KW-0597">Phosphoprotein</keyword>
<name>A0A919VFN2_9CLOT</name>
<keyword evidence="13" id="KW-0902">Two-component regulatory system</keyword>
<evidence type="ECO:0000256" key="1">
    <source>
        <dbReference type="ARBA" id="ARBA00000085"/>
    </source>
</evidence>
<evidence type="ECO:0000313" key="19">
    <source>
        <dbReference type="Proteomes" id="UP000679179"/>
    </source>
</evidence>
<dbReference type="EC" id="2.7.13.3" evidence="4"/>
<dbReference type="Gene3D" id="1.10.287.130">
    <property type="match status" value="1"/>
</dbReference>
<accession>A0A919VFN2</accession>
<evidence type="ECO:0000256" key="12">
    <source>
        <dbReference type="ARBA" id="ARBA00022989"/>
    </source>
</evidence>
<dbReference type="SMART" id="SM00387">
    <property type="entry name" value="HATPase_c"/>
    <property type="match status" value="1"/>
</dbReference>
<dbReference type="FunFam" id="1.10.287.130:FF:000008">
    <property type="entry name" value="Two-component sensor histidine kinase"/>
    <property type="match status" value="1"/>
</dbReference>
<evidence type="ECO:0000259" key="16">
    <source>
        <dbReference type="PROSITE" id="PS50109"/>
    </source>
</evidence>
<evidence type="ECO:0000256" key="2">
    <source>
        <dbReference type="ARBA" id="ARBA00004141"/>
    </source>
</evidence>
<dbReference type="Pfam" id="PF00672">
    <property type="entry name" value="HAMP"/>
    <property type="match status" value="1"/>
</dbReference>
<dbReference type="PROSITE" id="PS50885">
    <property type="entry name" value="HAMP"/>
    <property type="match status" value="1"/>
</dbReference>
<dbReference type="SMART" id="SM00304">
    <property type="entry name" value="HAMP"/>
    <property type="match status" value="1"/>
</dbReference>
<evidence type="ECO:0000256" key="8">
    <source>
        <dbReference type="ARBA" id="ARBA00022692"/>
    </source>
</evidence>
<comment type="catalytic activity">
    <reaction evidence="1">
        <text>ATP + protein L-histidine = ADP + protein N-phospho-L-histidine.</text>
        <dbReference type="EC" id="2.7.13.3"/>
    </reaction>
</comment>
<keyword evidence="8 15" id="KW-0812">Transmembrane</keyword>
<evidence type="ECO:0000313" key="18">
    <source>
        <dbReference type="EMBL" id="GIM28337.1"/>
    </source>
</evidence>
<dbReference type="SUPFAM" id="SSF158472">
    <property type="entry name" value="HAMP domain-like"/>
    <property type="match status" value="1"/>
</dbReference>
<dbReference type="CDD" id="cd00082">
    <property type="entry name" value="HisKA"/>
    <property type="match status" value="1"/>
</dbReference>
<dbReference type="GO" id="GO:0000155">
    <property type="term" value="F:phosphorelay sensor kinase activity"/>
    <property type="evidence" value="ECO:0007669"/>
    <property type="project" value="InterPro"/>
</dbReference>
<dbReference type="InterPro" id="IPR004358">
    <property type="entry name" value="Sig_transdc_His_kin-like_C"/>
</dbReference>
<dbReference type="PRINTS" id="PR00344">
    <property type="entry name" value="BCTRLSENSOR"/>
</dbReference>
<keyword evidence="19" id="KW-1185">Reference proteome</keyword>
<evidence type="ECO:0000256" key="15">
    <source>
        <dbReference type="SAM" id="Phobius"/>
    </source>
</evidence>
<dbReference type="AlphaFoldDB" id="A0A919VFN2"/>
<keyword evidence="10" id="KW-0418">Kinase</keyword>
<dbReference type="GO" id="GO:0005524">
    <property type="term" value="F:ATP binding"/>
    <property type="evidence" value="ECO:0007669"/>
    <property type="project" value="UniProtKB-KW"/>
</dbReference>
<dbReference type="RefSeq" id="WP_212903077.1">
    <property type="nucleotide sequence ID" value="NZ_BOPZ01000006.1"/>
</dbReference>
<keyword evidence="14 15" id="KW-0472">Membrane</keyword>
<evidence type="ECO:0000256" key="11">
    <source>
        <dbReference type="ARBA" id="ARBA00022840"/>
    </source>
</evidence>
<dbReference type="InterPro" id="IPR050398">
    <property type="entry name" value="HssS/ArlS-like"/>
</dbReference>
<feature type="domain" description="Histidine kinase" evidence="16">
    <location>
        <begin position="143"/>
        <end position="360"/>
    </location>
</feature>
<dbReference type="EMBL" id="BOPZ01000006">
    <property type="protein sequence ID" value="GIM28337.1"/>
    <property type="molecule type" value="Genomic_DNA"/>
</dbReference>
<evidence type="ECO:0000256" key="6">
    <source>
        <dbReference type="ARBA" id="ARBA00022553"/>
    </source>
</evidence>
<dbReference type="GO" id="GO:0005886">
    <property type="term" value="C:plasma membrane"/>
    <property type="evidence" value="ECO:0007669"/>
    <property type="project" value="UniProtKB-SubCell"/>
</dbReference>
<feature type="transmembrane region" description="Helical" evidence="15">
    <location>
        <begin position="20"/>
        <end position="41"/>
    </location>
</feature>
<dbReference type="InterPro" id="IPR003594">
    <property type="entry name" value="HATPase_dom"/>
</dbReference>
<comment type="caution">
    <text evidence="18">The sequence shown here is derived from an EMBL/GenBank/DDBJ whole genome shotgun (WGS) entry which is preliminary data.</text>
</comment>
<protein>
    <recommendedName>
        <fullName evidence="4">histidine kinase</fullName>
        <ecNumber evidence="4">2.7.13.3</ecNumber>
    </recommendedName>
</protein>
<dbReference type="PROSITE" id="PS50109">
    <property type="entry name" value="HIS_KIN"/>
    <property type="match status" value="1"/>
</dbReference>
<evidence type="ECO:0000256" key="4">
    <source>
        <dbReference type="ARBA" id="ARBA00012438"/>
    </source>
</evidence>
<dbReference type="InterPro" id="IPR036097">
    <property type="entry name" value="HisK_dim/P_sf"/>
</dbReference>
<keyword evidence="7" id="KW-0808">Transferase</keyword>
<dbReference type="FunFam" id="3.30.565.10:FF:000006">
    <property type="entry name" value="Sensor histidine kinase WalK"/>
    <property type="match status" value="1"/>
</dbReference>
<keyword evidence="5" id="KW-1003">Cell membrane</keyword>
<evidence type="ECO:0000256" key="3">
    <source>
        <dbReference type="ARBA" id="ARBA00004236"/>
    </source>
</evidence>
<keyword evidence="12 15" id="KW-1133">Transmembrane helix</keyword>
<dbReference type="InterPro" id="IPR005467">
    <property type="entry name" value="His_kinase_dom"/>
</dbReference>
<feature type="domain" description="HAMP" evidence="17">
    <location>
        <begin position="76"/>
        <end position="128"/>
    </location>
</feature>
<evidence type="ECO:0000256" key="14">
    <source>
        <dbReference type="ARBA" id="ARBA00023136"/>
    </source>
</evidence>
<reference evidence="18" key="1">
    <citation type="submission" date="2021-03" db="EMBL/GenBank/DDBJ databases">
        <title>Taxonomic study of Clostridium polyendosporum from meadow-gley soil under rice.</title>
        <authorList>
            <person name="Kobayashi H."/>
            <person name="Tanizawa Y."/>
            <person name="Yagura M."/>
        </authorList>
    </citation>
    <scope>NUCLEOTIDE SEQUENCE</scope>
    <source>
        <strain evidence="18">JCM 30710</strain>
    </source>
</reference>
<sequence length="363" mass="41884">MKNLIITKSLGVNLLIKITLSFFISIGIYLTTSHTFCVIFINNLKNISIWVLNLICFGIFIAAIIVFIITFLLLVRREIKYINYIEKQVKFIANRNLGTTLEIRGRDELAELCKSINYMSLELKRSFEKERELENTKNELITNISHDLRTPLTAIIGYLDILKNEKFSNKESEKEYLNSTYNLAIKLKKLIDELFEYTRLSNSEIKLNLESVDINVVLNQLLGEYTPVFERKGLKIIKDFSDKELIAEVDIEKIIRVFDNILSNAEKYSYKSSDISIIIEKNNEYILFSFSNKCDPISQESLAKIFDRFYRVDVSRASKIPGSGLGLAISKRIVELHHGQIWVECDGDTIKINIRLPINGNTK</sequence>
<evidence type="ECO:0000256" key="9">
    <source>
        <dbReference type="ARBA" id="ARBA00022741"/>
    </source>
</evidence>